<organism evidence="3 5">
    <name type="scientific">Halorubrum ezzemoulense</name>
    <name type="common">Halorubrum chaoviator</name>
    <dbReference type="NCBI Taxonomy" id="337243"/>
    <lineage>
        <taxon>Archaea</taxon>
        <taxon>Methanobacteriati</taxon>
        <taxon>Methanobacteriota</taxon>
        <taxon>Stenosarchaea group</taxon>
        <taxon>Halobacteria</taxon>
        <taxon>Halobacteriales</taxon>
        <taxon>Haloferacaceae</taxon>
        <taxon>Halorubrum</taxon>
    </lineage>
</organism>
<dbReference type="EMBL" id="NHPD01000037">
    <property type="protein sequence ID" value="OYR73746.1"/>
    <property type="molecule type" value="Genomic_DNA"/>
</dbReference>
<evidence type="ECO:0008006" key="6">
    <source>
        <dbReference type="Google" id="ProtNLM"/>
    </source>
</evidence>
<dbReference type="AlphaFoldDB" id="A0A256JYY2"/>
<dbReference type="Proteomes" id="UP000215607">
    <property type="component" value="Unassembled WGS sequence"/>
</dbReference>
<keyword evidence="1" id="KW-0472">Membrane</keyword>
<feature type="transmembrane region" description="Helical" evidence="1">
    <location>
        <begin position="96"/>
        <end position="116"/>
    </location>
</feature>
<evidence type="ECO:0000313" key="3">
    <source>
        <dbReference type="EMBL" id="OYR73746.1"/>
    </source>
</evidence>
<gene>
    <name evidence="3" type="ORF">DJ76_08255</name>
    <name evidence="2" type="ORF">DJ79_12520</name>
</gene>
<protein>
    <recommendedName>
        <fullName evidence="6">Metal-dependent hydrolase</fullName>
    </recommendedName>
</protein>
<sequence>MPFTPFHLGPGLLLGLLALRWLDLPTVLLASVLVDIRTSLVFFGLLSGPLHGPFHTFFGSAFLATVLIAAIVPVRSALDFVLEWLRLQQAPSTKRIIAGAFVGVWLHVILDAILYTDMSPLAPFPGNPLLGQISVTAVYVGCLVAGGFGVVLYVLAASGLVQFFPLPNTSSN</sequence>
<accession>A0A256JYY2</accession>
<evidence type="ECO:0000313" key="5">
    <source>
        <dbReference type="Proteomes" id="UP000216925"/>
    </source>
</evidence>
<name>A0A256JYY2_HALEZ</name>
<evidence type="ECO:0000313" key="4">
    <source>
        <dbReference type="Proteomes" id="UP000215607"/>
    </source>
</evidence>
<dbReference type="EMBL" id="NHPA01000058">
    <property type="protein sequence ID" value="OYR66411.1"/>
    <property type="molecule type" value="Genomic_DNA"/>
</dbReference>
<keyword evidence="1" id="KW-1133">Transmembrane helix</keyword>
<reference evidence="4 5" key="1">
    <citation type="journal article" date="2014" name="Front. Microbiol.">
        <title>Population and genomic analysis of the genus Halorubrum.</title>
        <authorList>
            <person name="Fullmer M.S."/>
            <person name="Soucy S.M."/>
            <person name="Swithers K.S."/>
            <person name="Makkay A.M."/>
            <person name="Wheeler R."/>
            <person name="Ventosa A."/>
            <person name="Gogarten J.P."/>
            <person name="Papke R.T."/>
        </authorList>
    </citation>
    <scope>NUCLEOTIDE SEQUENCE [LARGE SCALE GENOMIC DNA]</scope>
    <source>
        <strain evidence="3 5">Ec15</strain>
        <strain evidence="2 4">Ga2p</strain>
    </source>
</reference>
<keyword evidence="1" id="KW-0812">Transmembrane</keyword>
<feature type="transmembrane region" description="Helical" evidence="1">
    <location>
        <begin position="136"/>
        <end position="156"/>
    </location>
</feature>
<feature type="transmembrane region" description="Helical" evidence="1">
    <location>
        <begin position="54"/>
        <end position="75"/>
    </location>
</feature>
<evidence type="ECO:0000256" key="1">
    <source>
        <dbReference type="SAM" id="Phobius"/>
    </source>
</evidence>
<dbReference type="Proteomes" id="UP000216925">
    <property type="component" value="Unassembled WGS sequence"/>
</dbReference>
<reference evidence="3" key="2">
    <citation type="submission" date="2017-05" db="EMBL/GenBank/DDBJ databases">
        <authorList>
            <person name="Song R."/>
            <person name="Chenine A.L."/>
            <person name="Ruprecht R.M."/>
        </authorList>
    </citation>
    <scope>NUCLEOTIDE SEQUENCE</scope>
    <source>
        <strain evidence="3">Ec15</strain>
        <strain evidence="2">Ga2p</strain>
    </source>
</reference>
<proteinExistence type="predicted"/>
<evidence type="ECO:0000313" key="2">
    <source>
        <dbReference type="EMBL" id="OYR66411.1"/>
    </source>
</evidence>
<comment type="caution">
    <text evidence="3">The sequence shown here is derived from an EMBL/GenBank/DDBJ whole genome shotgun (WGS) entry which is preliminary data.</text>
</comment>